<comment type="caution">
    <text evidence="3">The sequence shown here is derived from an EMBL/GenBank/DDBJ whole genome shotgun (WGS) entry which is preliminary data.</text>
</comment>
<keyword evidence="4" id="KW-1185">Reference proteome</keyword>
<dbReference type="Gene3D" id="3.10.129.10">
    <property type="entry name" value="Hotdog Thioesterase"/>
    <property type="match status" value="2"/>
</dbReference>
<gene>
    <name evidence="3" type="ORF">LQ327_30120</name>
</gene>
<dbReference type="SUPFAM" id="SSF54637">
    <property type="entry name" value="Thioesterase/thiol ester dehydrase-isomerase"/>
    <property type="match status" value="2"/>
</dbReference>
<feature type="region of interest" description="Disordered" evidence="1">
    <location>
        <begin position="265"/>
        <end position="286"/>
    </location>
</feature>
<reference evidence="3 4" key="1">
    <citation type="submission" date="2021-11" db="EMBL/GenBank/DDBJ databases">
        <title>Draft genome sequence of Actinomycetospora sp. SF1 isolated from the rhizosphere soil.</title>
        <authorList>
            <person name="Duangmal K."/>
            <person name="Chantavorakit T."/>
        </authorList>
    </citation>
    <scope>NUCLEOTIDE SEQUENCE [LARGE SCALE GENOMIC DNA]</scope>
    <source>
        <strain evidence="3 4">TBRC 5722</strain>
    </source>
</reference>
<dbReference type="Proteomes" id="UP001199469">
    <property type="component" value="Unassembled WGS sequence"/>
</dbReference>
<dbReference type="EMBL" id="JAJNDB010000009">
    <property type="protein sequence ID" value="MCD2197636.1"/>
    <property type="molecule type" value="Genomic_DNA"/>
</dbReference>
<dbReference type="InterPro" id="IPR029069">
    <property type="entry name" value="HotDog_dom_sf"/>
</dbReference>
<protein>
    <submittedName>
        <fullName evidence="3">MaoC family dehydratase N-terminal domain-containing protein</fullName>
    </submittedName>
</protein>
<sequence length="286" mass="31573">MNALAHAIEDWAPQSESAVVTLDRWPTDAFAALLDQPPPSGDRLPPLWQWLYFLEHPRSDELGPDGHLASGHFLPPIPRRLRMFAGGRVEFRAPLRLGTEVHRDCRITDIVPKTGRSGEMLFVTERREYSDSDGLAVVEEQDVVYRQAPATDEGRNTASSSGSQHAPPAIERATLPDDRIGLLPDSRMLFRYSALTYNAHRIHHDEPYARDVEGYPGLVVHGPLLALLLLEPARRAGLSPDLATFTFRLRRPTFAGTPVVVAENGDDLSAGPPDGEPAVTGSVTWR</sequence>
<name>A0ABS8PJP1_9PSEU</name>
<evidence type="ECO:0000256" key="1">
    <source>
        <dbReference type="SAM" id="MobiDB-lite"/>
    </source>
</evidence>
<organism evidence="3 4">
    <name type="scientific">Actinomycetospora endophytica</name>
    <dbReference type="NCBI Taxonomy" id="2291215"/>
    <lineage>
        <taxon>Bacteria</taxon>
        <taxon>Bacillati</taxon>
        <taxon>Actinomycetota</taxon>
        <taxon>Actinomycetes</taxon>
        <taxon>Pseudonocardiales</taxon>
        <taxon>Pseudonocardiaceae</taxon>
        <taxon>Actinomycetospora</taxon>
    </lineage>
</organism>
<dbReference type="PANTHER" id="PTHR28152:SF1">
    <property type="entry name" value="HYDROXYACYL-THIOESTER DEHYDRATASE TYPE 2, MITOCHONDRIAL"/>
    <property type="match status" value="1"/>
</dbReference>
<dbReference type="PANTHER" id="PTHR28152">
    <property type="entry name" value="HYDROXYACYL-THIOESTER DEHYDRATASE TYPE 2, MITOCHONDRIAL"/>
    <property type="match status" value="1"/>
</dbReference>
<evidence type="ECO:0000259" key="2">
    <source>
        <dbReference type="Pfam" id="PF13452"/>
    </source>
</evidence>
<feature type="domain" description="FAS1-like dehydratase" evidence="2">
    <location>
        <begin position="76"/>
        <end position="139"/>
    </location>
</feature>
<dbReference type="Pfam" id="PF13452">
    <property type="entry name" value="FAS1_DH_region"/>
    <property type="match status" value="1"/>
</dbReference>
<feature type="region of interest" description="Disordered" evidence="1">
    <location>
        <begin position="151"/>
        <end position="171"/>
    </location>
</feature>
<dbReference type="InterPro" id="IPR039569">
    <property type="entry name" value="FAS1-like_DH_region"/>
</dbReference>
<proteinExistence type="predicted"/>
<evidence type="ECO:0000313" key="3">
    <source>
        <dbReference type="EMBL" id="MCD2197636.1"/>
    </source>
</evidence>
<dbReference type="InterPro" id="IPR052741">
    <property type="entry name" value="Mitochondrial_HTD2"/>
</dbReference>
<evidence type="ECO:0000313" key="4">
    <source>
        <dbReference type="Proteomes" id="UP001199469"/>
    </source>
</evidence>
<accession>A0ABS8PJP1</accession>